<sequence length="447" mass="48413">MTSTDSTTTDGGVAPSEIETRVVKKVARRLIPFLILLYFVNYLDRTNIAFAKLTMSADLGMTETMFGLASGLFFVGYLLFEVPSNLALHRFGARLWIARIMLTWGILAAALAFVPNVGSLYFLRILLGIAEAGFFPGVLLYLTFWFPKKYRVRLMGLFLLTLPLSSALGAPLSAAIIQYGDGLFGLAGWRVMYLIEGLPAVILAFVVWFYLTDRPADAKWLTLEERTWLMKSMADEEKELGDAGHQSAGKTLRDPRVIGFGLVYFGITYGLYALSFFLPSIVAGFKQTFDTDFSLVETGLIVAVPYAIGAVAMVLWSRHSDKTGERMWHVAAPTLLGAVSIPIALYLDSPFTVMIAVSLTAVGVLCALPVFWYLPTTFLTGASAAAGIAMINSIGNASGFGAPYITGWLTDVTGNAKAGLWVVGAVMLCAAILVVALAKRSSKPAQI</sequence>
<dbReference type="FunFam" id="1.20.1250.20:FF:000018">
    <property type="entry name" value="MFS transporter permease"/>
    <property type="match status" value="1"/>
</dbReference>
<dbReference type="Proteomes" id="UP000230886">
    <property type="component" value="Unassembled WGS sequence"/>
</dbReference>
<proteinExistence type="predicted"/>
<organism evidence="10 11">
    <name type="scientific">Rhodococcus qingshengii</name>
    <dbReference type="NCBI Taxonomy" id="334542"/>
    <lineage>
        <taxon>Bacteria</taxon>
        <taxon>Bacillati</taxon>
        <taxon>Actinomycetota</taxon>
        <taxon>Actinomycetes</taxon>
        <taxon>Mycobacteriales</taxon>
        <taxon>Nocardiaceae</taxon>
        <taxon>Rhodococcus</taxon>
        <taxon>Rhodococcus erythropolis group</taxon>
    </lineage>
</organism>
<dbReference type="Pfam" id="PF07690">
    <property type="entry name" value="MFS_1"/>
    <property type="match status" value="1"/>
</dbReference>
<dbReference type="RefSeq" id="WP_064075278.1">
    <property type="nucleotide sequence ID" value="NZ_CP029297.1"/>
</dbReference>
<accession>A0A2A5JI72</accession>
<feature type="transmembrane region" description="Helical" evidence="8">
    <location>
        <begin position="121"/>
        <end position="142"/>
    </location>
</feature>
<feature type="transmembrane region" description="Helical" evidence="8">
    <location>
        <begin position="191"/>
        <end position="211"/>
    </location>
</feature>
<evidence type="ECO:0000259" key="9">
    <source>
        <dbReference type="PROSITE" id="PS50850"/>
    </source>
</evidence>
<dbReference type="InterPro" id="IPR020846">
    <property type="entry name" value="MFS_dom"/>
</dbReference>
<evidence type="ECO:0000256" key="4">
    <source>
        <dbReference type="ARBA" id="ARBA00022989"/>
    </source>
</evidence>
<dbReference type="Gene3D" id="1.20.1250.20">
    <property type="entry name" value="MFS general substrate transporter like domains"/>
    <property type="match status" value="2"/>
</dbReference>
<feature type="transmembrane region" description="Helical" evidence="8">
    <location>
        <begin position="154"/>
        <end position="179"/>
    </location>
</feature>
<dbReference type="GO" id="GO:0022857">
    <property type="term" value="F:transmembrane transporter activity"/>
    <property type="evidence" value="ECO:0007669"/>
    <property type="project" value="InterPro"/>
</dbReference>
<evidence type="ECO:0000256" key="6">
    <source>
        <dbReference type="ARBA" id="ARBA00058119"/>
    </source>
</evidence>
<feature type="transmembrane region" description="Helical" evidence="8">
    <location>
        <begin position="386"/>
        <end position="406"/>
    </location>
</feature>
<keyword evidence="2" id="KW-0813">Transport</keyword>
<evidence type="ECO:0000256" key="8">
    <source>
        <dbReference type="SAM" id="Phobius"/>
    </source>
</evidence>
<keyword evidence="5 8" id="KW-0472">Membrane</keyword>
<feature type="transmembrane region" description="Helical" evidence="8">
    <location>
        <begin position="95"/>
        <end position="115"/>
    </location>
</feature>
<keyword evidence="4 8" id="KW-1133">Transmembrane helix</keyword>
<feature type="transmembrane region" description="Helical" evidence="8">
    <location>
        <begin position="298"/>
        <end position="316"/>
    </location>
</feature>
<dbReference type="SUPFAM" id="SSF103473">
    <property type="entry name" value="MFS general substrate transporter"/>
    <property type="match status" value="1"/>
</dbReference>
<dbReference type="FunFam" id="1.20.1250.20:FF:000126">
    <property type="entry name" value="MFS transporter permease"/>
    <property type="match status" value="1"/>
</dbReference>
<dbReference type="PANTHER" id="PTHR43791">
    <property type="entry name" value="PERMEASE-RELATED"/>
    <property type="match status" value="1"/>
</dbReference>
<feature type="transmembrane region" description="Helical" evidence="8">
    <location>
        <begin position="328"/>
        <end position="347"/>
    </location>
</feature>
<evidence type="ECO:0000256" key="7">
    <source>
        <dbReference type="ARBA" id="ARBA00074139"/>
    </source>
</evidence>
<dbReference type="PROSITE" id="PS50850">
    <property type="entry name" value="MFS"/>
    <property type="match status" value="1"/>
</dbReference>
<gene>
    <name evidence="10" type="ORF">CHR55_02590</name>
</gene>
<evidence type="ECO:0000256" key="3">
    <source>
        <dbReference type="ARBA" id="ARBA00022692"/>
    </source>
</evidence>
<evidence type="ECO:0000313" key="11">
    <source>
        <dbReference type="Proteomes" id="UP000230886"/>
    </source>
</evidence>
<evidence type="ECO:0000256" key="5">
    <source>
        <dbReference type="ARBA" id="ARBA00023136"/>
    </source>
</evidence>
<comment type="subcellular location">
    <subcellularLocation>
        <location evidence="1">Cell membrane</location>
        <topology evidence="1">Multi-pass membrane protein</topology>
    </subcellularLocation>
</comment>
<evidence type="ECO:0000313" key="10">
    <source>
        <dbReference type="EMBL" id="PCK29288.1"/>
    </source>
</evidence>
<keyword evidence="3 8" id="KW-0812">Transmembrane</keyword>
<reference evidence="10 11" key="1">
    <citation type="submission" date="2017-07" db="EMBL/GenBank/DDBJ databases">
        <title>Draft sequence of Rhodococcus enclensis 23b-28.</title>
        <authorList>
            <person name="Besaury L."/>
            <person name="Sancelme M."/>
            <person name="Amato P."/>
            <person name="Lallement A."/>
            <person name="Delort A.-M."/>
        </authorList>
    </citation>
    <scope>NUCLEOTIDE SEQUENCE [LARGE SCALE GENOMIC DNA]</scope>
    <source>
        <strain evidence="10 11">23b-28</strain>
    </source>
</reference>
<dbReference type="GO" id="GO:0005886">
    <property type="term" value="C:plasma membrane"/>
    <property type="evidence" value="ECO:0007669"/>
    <property type="project" value="UniProtKB-SubCell"/>
</dbReference>
<dbReference type="InterPro" id="IPR011701">
    <property type="entry name" value="MFS"/>
</dbReference>
<comment type="caution">
    <text evidence="10">The sequence shown here is derived from an EMBL/GenBank/DDBJ whole genome shotgun (WGS) entry which is preliminary data.</text>
</comment>
<dbReference type="PANTHER" id="PTHR43791:SF36">
    <property type="entry name" value="TRANSPORTER, PUTATIVE (AFU_ORTHOLOGUE AFUA_6G08340)-RELATED"/>
    <property type="match status" value="1"/>
</dbReference>
<dbReference type="CDD" id="cd17319">
    <property type="entry name" value="MFS_ExuT_GudP_like"/>
    <property type="match status" value="1"/>
</dbReference>
<feature type="transmembrane region" description="Helical" evidence="8">
    <location>
        <begin position="64"/>
        <end position="83"/>
    </location>
</feature>
<feature type="domain" description="Major facilitator superfamily (MFS) profile" evidence="9">
    <location>
        <begin position="30"/>
        <end position="442"/>
    </location>
</feature>
<feature type="transmembrane region" description="Helical" evidence="8">
    <location>
        <begin position="26"/>
        <end position="44"/>
    </location>
</feature>
<dbReference type="EMBL" id="NOVD01000001">
    <property type="protein sequence ID" value="PCK29288.1"/>
    <property type="molecule type" value="Genomic_DNA"/>
</dbReference>
<evidence type="ECO:0000256" key="2">
    <source>
        <dbReference type="ARBA" id="ARBA00022448"/>
    </source>
</evidence>
<dbReference type="InterPro" id="IPR036259">
    <property type="entry name" value="MFS_trans_sf"/>
</dbReference>
<evidence type="ECO:0000256" key="1">
    <source>
        <dbReference type="ARBA" id="ARBA00004651"/>
    </source>
</evidence>
<feature type="transmembrane region" description="Helical" evidence="8">
    <location>
        <begin position="353"/>
        <end position="374"/>
    </location>
</feature>
<feature type="transmembrane region" description="Helical" evidence="8">
    <location>
        <begin position="257"/>
        <end position="278"/>
    </location>
</feature>
<feature type="transmembrane region" description="Helical" evidence="8">
    <location>
        <begin position="418"/>
        <end position="438"/>
    </location>
</feature>
<dbReference type="AlphaFoldDB" id="A0A2A5JI72"/>
<protein>
    <recommendedName>
        <fullName evidence="7">Putative tartrate transporter</fullName>
    </recommendedName>
</protein>
<comment type="function">
    <text evidence="6">Component of the tartrate utilization system and may allow entry of tartrate and tartrate dehydrogenase.</text>
</comment>
<name>A0A2A5JI72_RHOSG</name>